<dbReference type="EnsemblMetazoa" id="ADIR006049-RA">
    <property type="protein sequence ID" value="ADIR006049-PA"/>
    <property type="gene ID" value="ADIR006049"/>
</dbReference>
<evidence type="ECO:0000313" key="3">
    <source>
        <dbReference type="Proteomes" id="UP000075884"/>
    </source>
</evidence>
<organism evidence="2 3">
    <name type="scientific">Anopheles dirus</name>
    <dbReference type="NCBI Taxonomy" id="7168"/>
    <lineage>
        <taxon>Eukaryota</taxon>
        <taxon>Metazoa</taxon>
        <taxon>Ecdysozoa</taxon>
        <taxon>Arthropoda</taxon>
        <taxon>Hexapoda</taxon>
        <taxon>Insecta</taxon>
        <taxon>Pterygota</taxon>
        <taxon>Neoptera</taxon>
        <taxon>Endopterygota</taxon>
        <taxon>Diptera</taxon>
        <taxon>Nematocera</taxon>
        <taxon>Culicoidea</taxon>
        <taxon>Culicidae</taxon>
        <taxon>Anophelinae</taxon>
        <taxon>Anopheles</taxon>
    </lineage>
</organism>
<feature type="region of interest" description="Disordered" evidence="1">
    <location>
        <begin position="265"/>
        <end position="335"/>
    </location>
</feature>
<feature type="compositionally biased region" description="Basic and acidic residues" evidence="1">
    <location>
        <begin position="305"/>
        <end position="327"/>
    </location>
</feature>
<feature type="region of interest" description="Disordered" evidence="1">
    <location>
        <begin position="72"/>
        <end position="99"/>
    </location>
</feature>
<reference evidence="2" key="2">
    <citation type="submission" date="2020-05" db="UniProtKB">
        <authorList>
            <consortium name="EnsemblMetazoa"/>
        </authorList>
    </citation>
    <scope>IDENTIFICATION</scope>
    <source>
        <strain evidence="2">WRAIR2</strain>
    </source>
</reference>
<dbReference type="VEuPathDB" id="VectorBase:ADIR006049"/>
<protein>
    <submittedName>
        <fullName evidence="2">Uncharacterized protein</fullName>
    </submittedName>
</protein>
<dbReference type="AlphaFoldDB" id="A0A182NEI4"/>
<evidence type="ECO:0000313" key="2">
    <source>
        <dbReference type="EnsemblMetazoa" id="ADIR006049-PA"/>
    </source>
</evidence>
<name>A0A182NEI4_9DIPT</name>
<feature type="compositionally biased region" description="Polar residues" evidence="1">
    <location>
        <begin position="295"/>
        <end position="304"/>
    </location>
</feature>
<feature type="compositionally biased region" description="Acidic residues" evidence="1">
    <location>
        <begin position="85"/>
        <end position="95"/>
    </location>
</feature>
<sequence>MASRRNGGGKLHAVQYELRTVLPLLHHTINDTEVTLVGHFLTEARHSKYNQPGKHDEEGFLIDDVLSLYDNNDTGDKNDVNPGEEAQECSDEDESTGSACSASEFEEMKKQCAIALNQRSVQWKTNGMDRIFNCDFSLSVDSVLQWLQSGTEAGTGKQLTRERETRFTEYNDDSQMNVTCRENVSILNHSDRKQFTAENTSNYEYKDNNRRRVIVHQIEKQTISSYITMVKYVPKSCLKDVSKKKLRDDRQRKICFKPEKKIKVRRQHFTSSDSSDKEDDEDYKPLSSLKKALPQRSTRATQQRNRSESSTERQKNTKEKQAEDDKPSSPCEYPMPANYRQMLIVNGRCPYNTEGTVIYRPKPIHRALPRDADKICLRTDDLDLSRIKSMAKRKKFANFCRLAHPNSTLVYYMSESEDDEAKENEAHELSWDDDDPILTYRPMIPYEVPTGAVVFHLDPPDLAQDGCRRRTLEYSSSSLPSGSIIISGWNGSIGGSSVAIIRVVVVGTEEVLKLADEAGGAGRSSSSSTSADMLDTVEGPTVLLLALGDCIMPCCSSASMSSSVTGTDEAGPDGIGSTGLGRGAIVDDLSGAASVVTYLIGYGWFWL</sequence>
<reference evidence="3" key="1">
    <citation type="submission" date="2013-03" db="EMBL/GenBank/DDBJ databases">
        <title>The Genome Sequence of Anopheles dirus WRAIR2.</title>
        <authorList>
            <consortium name="The Broad Institute Genomics Platform"/>
            <person name="Neafsey D.E."/>
            <person name="Walton C."/>
            <person name="Walker B."/>
            <person name="Young S.K."/>
            <person name="Zeng Q."/>
            <person name="Gargeya S."/>
            <person name="Fitzgerald M."/>
            <person name="Haas B."/>
            <person name="Abouelleil A."/>
            <person name="Allen A.W."/>
            <person name="Alvarado L."/>
            <person name="Arachchi H.M."/>
            <person name="Berlin A.M."/>
            <person name="Chapman S.B."/>
            <person name="Gainer-Dewar J."/>
            <person name="Goldberg J."/>
            <person name="Griggs A."/>
            <person name="Gujja S."/>
            <person name="Hansen M."/>
            <person name="Howarth C."/>
            <person name="Imamovic A."/>
            <person name="Ireland A."/>
            <person name="Larimer J."/>
            <person name="McCowan C."/>
            <person name="Murphy C."/>
            <person name="Pearson M."/>
            <person name="Poon T.W."/>
            <person name="Priest M."/>
            <person name="Roberts A."/>
            <person name="Saif S."/>
            <person name="Shea T."/>
            <person name="Sisk P."/>
            <person name="Sykes S."/>
            <person name="Wortman J."/>
            <person name="Nusbaum C."/>
            <person name="Birren B."/>
        </authorList>
    </citation>
    <scope>NUCLEOTIDE SEQUENCE [LARGE SCALE GENOMIC DNA]</scope>
    <source>
        <strain evidence="3">WRAIR2</strain>
    </source>
</reference>
<evidence type="ECO:0000256" key="1">
    <source>
        <dbReference type="SAM" id="MobiDB-lite"/>
    </source>
</evidence>
<dbReference type="Proteomes" id="UP000075884">
    <property type="component" value="Unassembled WGS sequence"/>
</dbReference>
<keyword evidence="3" id="KW-1185">Reference proteome</keyword>
<proteinExistence type="predicted"/>
<accession>A0A182NEI4</accession>